<proteinExistence type="predicted"/>
<evidence type="ECO:0000313" key="2">
    <source>
        <dbReference type="EMBL" id="MBB6062401.1"/>
    </source>
</evidence>
<dbReference type="InterPro" id="IPR022687">
    <property type="entry name" value="HTH_DTXR"/>
</dbReference>
<dbReference type="EMBL" id="JACHEX010000002">
    <property type="protein sequence ID" value="MBB6062401.1"/>
    <property type="molecule type" value="Genomic_DNA"/>
</dbReference>
<protein>
    <submittedName>
        <fullName evidence="2">Mn-dependent DtxR family transcriptional regulator</fullName>
    </submittedName>
</protein>
<dbReference type="PANTHER" id="PTHR33238:SF7">
    <property type="entry name" value="IRON-DEPENDENT TRANSCRIPTIONAL REGULATOR"/>
    <property type="match status" value="1"/>
</dbReference>
<dbReference type="SMART" id="SM00529">
    <property type="entry name" value="HTH_DTXR"/>
    <property type="match status" value="1"/>
</dbReference>
<feature type="domain" description="HTH dtxR-type" evidence="1">
    <location>
        <begin position="6"/>
        <end position="67"/>
    </location>
</feature>
<dbReference type="RefSeq" id="WP_184619083.1">
    <property type="nucleotide sequence ID" value="NZ_JACHEX010000002.1"/>
</dbReference>
<comment type="caution">
    <text evidence="2">The sequence shown here is derived from an EMBL/GenBank/DDBJ whole genome shotgun (WGS) entry which is preliminary data.</text>
</comment>
<dbReference type="PROSITE" id="PS50944">
    <property type="entry name" value="HTH_DTXR"/>
    <property type="match status" value="1"/>
</dbReference>
<dbReference type="InterPro" id="IPR036390">
    <property type="entry name" value="WH_DNA-bd_sf"/>
</dbReference>
<dbReference type="Proteomes" id="UP000555828">
    <property type="component" value="Unassembled WGS sequence"/>
</dbReference>
<organism evidence="2 3">
    <name type="scientific">Thermosipho japonicus</name>
    <dbReference type="NCBI Taxonomy" id="90323"/>
    <lineage>
        <taxon>Bacteria</taxon>
        <taxon>Thermotogati</taxon>
        <taxon>Thermotogota</taxon>
        <taxon>Thermotogae</taxon>
        <taxon>Thermotogales</taxon>
        <taxon>Fervidobacteriaceae</taxon>
        <taxon>Thermosipho</taxon>
    </lineage>
</organism>
<evidence type="ECO:0000259" key="1">
    <source>
        <dbReference type="PROSITE" id="PS50944"/>
    </source>
</evidence>
<gene>
    <name evidence="2" type="ORF">HNP65_000839</name>
</gene>
<name>A0A841GUL3_9BACT</name>
<dbReference type="InterPro" id="IPR050536">
    <property type="entry name" value="DtxR_MntR_Metal-Reg"/>
</dbReference>
<accession>A0A841GUL3</accession>
<dbReference type="InterPro" id="IPR022689">
    <property type="entry name" value="Iron_dep_repressor"/>
</dbReference>
<dbReference type="AlphaFoldDB" id="A0A841GUL3"/>
<evidence type="ECO:0000313" key="3">
    <source>
        <dbReference type="Proteomes" id="UP000555828"/>
    </source>
</evidence>
<sequence>MADKRLTPALENYLVTIYKLSKNDGVTRVSEIAKVKNVSYPSVTTAVKKLAELGYVEHQRYGFVKLTRKGKRVAVTIHNGELRVKYFFMYVIGFPEKWAQQAAELLIYGLDSETRRQLRRFYAIMIDFDETKTEKLIKFLKEQREKLGIKNVPKEALKLKIRLKEDD</sequence>
<dbReference type="GO" id="GO:0003677">
    <property type="term" value="F:DNA binding"/>
    <property type="evidence" value="ECO:0007669"/>
    <property type="project" value="InterPro"/>
</dbReference>
<reference evidence="2 3" key="1">
    <citation type="submission" date="2020-08" db="EMBL/GenBank/DDBJ databases">
        <title>Genomic Encyclopedia of Type Strains, Phase IV (KMG-IV): sequencing the most valuable type-strain genomes for metagenomic binning, comparative biology and taxonomic classification.</title>
        <authorList>
            <person name="Goeker M."/>
        </authorList>
    </citation>
    <scope>NUCLEOTIDE SEQUENCE [LARGE SCALE GENOMIC DNA]</scope>
    <source>
        <strain evidence="2 3">DSM 13481</strain>
    </source>
</reference>
<dbReference type="Gene3D" id="1.10.10.10">
    <property type="entry name" value="Winged helix-like DNA-binding domain superfamily/Winged helix DNA-binding domain"/>
    <property type="match status" value="1"/>
</dbReference>
<dbReference type="GO" id="GO:0003700">
    <property type="term" value="F:DNA-binding transcription factor activity"/>
    <property type="evidence" value="ECO:0007669"/>
    <property type="project" value="InterPro"/>
</dbReference>
<dbReference type="SUPFAM" id="SSF46785">
    <property type="entry name" value="Winged helix' DNA-binding domain"/>
    <property type="match status" value="1"/>
</dbReference>
<keyword evidence="3" id="KW-1185">Reference proteome</keyword>
<dbReference type="InterPro" id="IPR036388">
    <property type="entry name" value="WH-like_DNA-bd_sf"/>
</dbReference>
<dbReference type="Pfam" id="PF01325">
    <property type="entry name" value="Fe_dep_repress"/>
    <property type="match status" value="1"/>
</dbReference>
<dbReference type="GO" id="GO:0046914">
    <property type="term" value="F:transition metal ion binding"/>
    <property type="evidence" value="ECO:0007669"/>
    <property type="project" value="InterPro"/>
</dbReference>
<dbReference type="PANTHER" id="PTHR33238">
    <property type="entry name" value="IRON (METAL) DEPENDENT REPRESSOR, DTXR FAMILY"/>
    <property type="match status" value="1"/>
</dbReference>